<reference evidence="2" key="1">
    <citation type="journal article" date="2013" name="Genome Announc.">
        <title>Draft genome sequence of the basidiomycetous yeast-like fungus Pseudozyma hubeiensis SY62, which produces an abundant amount of the biosurfactant mannosylerythritol lipids.</title>
        <authorList>
            <person name="Konishi M."/>
            <person name="Hatada Y."/>
            <person name="Horiuchi J."/>
        </authorList>
    </citation>
    <scope>NUCLEOTIDE SEQUENCE [LARGE SCALE GENOMIC DNA]</scope>
    <source>
        <strain evidence="2">SY62</strain>
    </source>
</reference>
<keyword evidence="2" id="KW-1185">Reference proteome</keyword>
<proteinExistence type="predicted"/>
<dbReference type="RefSeq" id="XP_012193363.1">
    <property type="nucleotide sequence ID" value="XM_012337973.1"/>
</dbReference>
<dbReference type="HOGENOM" id="CLU_2574900_0_0_1"/>
<sequence>MLCLRNVVGPPKSLTVQGNNGNGHDSSLPSFPAVEYRCSAELGDMCQVVPSYAERASDDDIRLNLPNARPRTAVLLCGKQQ</sequence>
<gene>
    <name evidence="1" type="ORF">PHSY_007379</name>
</gene>
<dbReference type="Proteomes" id="UP000014071">
    <property type="component" value="Unassembled WGS sequence"/>
</dbReference>
<dbReference type="GeneID" id="24112642"/>
<organism evidence="1 2">
    <name type="scientific">Pseudozyma hubeiensis (strain SY62)</name>
    <name type="common">Yeast</name>
    <dbReference type="NCBI Taxonomy" id="1305764"/>
    <lineage>
        <taxon>Eukaryota</taxon>
        <taxon>Fungi</taxon>
        <taxon>Dikarya</taxon>
        <taxon>Basidiomycota</taxon>
        <taxon>Ustilaginomycotina</taxon>
        <taxon>Ustilaginomycetes</taxon>
        <taxon>Ustilaginales</taxon>
        <taxon>Ustilaginaceae</taxon>
        <taxon>Pseudozyma</taxon>
    </lineage>
</organism>
<accession>R9PEJ7</accession>
<dbReference type="AlphaFoldDB" id="R9PEJ7"/>
<evidence type="ECO:0000313" key="1">
    <source>
        <dbReference type="EMBL" id="GAC99776.1"/>
    </source>
</evidence>
<dbReference type="EMBL" id="DF238832">
    <property type="protein sequence ID" value="GAC99776.1"/>
    <property type="molecule type" value="Genomic_DNA"/>
</dbReference>
<name>R9PEJ7_PSEHS</name>
<protein>
    <submittedName>
        <fullName evidence="1">Uncharacterized protein</fullName>
    </submittedName>
</protein>
<evidence type="ECO:0000313" key="2">
    <source>
        <dbReference type="Proteomes" id="UP000014071"/>
    </source>
</evidence>